<protein>
    <submittedName>
        <fullName evidence="2">Response regulator receiver modulated metal dependent phosphohydrolase</fullName>
    </submittedName>
</protein>
<accession>T1ATL8</accession>
<dbReference type="InterPro" id="IPR003607">
    <property type="entry name" value="HD/PDEase_dom"/>
</dbReference>
<dbReference type="InterPro" id="IPR037522">
    <property type="entry name" value="HD_GYP_dom"/>
</dbReference>
<feature type="domain" description="HD-GYP" evidence="1">
    <location>
        <begin position="4"/>
        <end position="159"/>
    </location>
</feature>
<dbReference type="CDD" id="cd00077">
    <property type="entry name" value="HDc"/>
    <property type="match status" value="1"/>
</dbReference>
<dbReference type="Gene3D" id="1.10.3210.10">
    <property type="entry name" value="Hypothetical protein af1432"/>
    <property type="match status" value="1"/>
</dbReference>
<dbReference type="Pfam" id="PF13487">
    <property type="entry name" value="HD_5"/>
    <property type="match status" value="1"/>
</dbReference>
<organism evidence="2">
    <name type="scientific">mine drainage metagenome</name>
    <dbReference type="NCBI Taxonomy" id="410659"/>
    <lineage>
        <taxon>unclassified sequences</taxon>
        <taxon>metagenomes</taxon>
        <taxon>ecological metagenomes</taxon>
    </lineage>
</organism>
<dbReference type="PANTHER" id="PTHR45228:SF1">
    <property type="entry name" value="CYCLIC DI-GMP PHOSPHODIESTERASE TM_0186"/>
    <property type="match status" value="1"/>
</dbReference>
<feature type="non-terminal residue" evidence="2">
    <location>
        <position position="159"/>
    </location>
</feature>
<dbReference type="SUPFAM" id="SSF109604">
    <property type="entry name" value="HD-domain/PDEase-like"/>
    <property type="match status" value="1"/>
</dbReference>
<comment type="caution">
    <text evidence="2">The sequence shown here is derived from an EMBL/GenBank/DDBJ whole genome shotgun (WGS) entry which is preliminary data.</text>
</comment>
<feature type="non-terminal residue" evidence="2">
    <location>
        <position position="1"/>
    </location>
</feature>
<dbReference type="GO" id="GO:0016787">
    <property type="term" value="F:hydrolase activity"/>
    <property type="evidence" value="ECO:0007669"/>
    <property type="project" value="UniProtKB-KW"/>
</dbReference>
<gene>
    <name evidence="2" type="ORF">B2A_09730</name>
</gene>
<sequence length="159" mass="17986">TRQLSETYGITLAVLGDALELRDQDTMGHTERVVALSESIGRELGLSDDELTHLRWGAYVHDLGKIGVPDAVLRKPGPLTPDEWNLMQRHPEQGYHLLERLFFLSDALDVVRYHHERFDGKGYPLGLSGEEIPLLARIFAVADAYDAMTNDRPYRRAMS</sequence>
<evidence type="ECO:0000259" key="1">
    <source>
        <dbReference type="PROSITE" id="PS51832"/>
    </source>
</evidence>
<proteinExistence type="predicted"/>
<dbReference type="AlphaFoldDB" id="T1ATL8"/>
<dbReference type="InterPro" id="IPR052020">
    <property type="entry name" value="Cyclic_di-GMP/3'3'-cGAMP_PDE"/>
</dbReference>
<dbReference type="SMART" id="SM00471">
    <property type="entry name" value="HDc"/>
    <property type="match status" value="1"/>
</dbReference>
<reference evidence="2" key="2">
    <citation type="journal article" date="2014" name="ISME J.">
        <title>Microbial stratification in low pH oxic and suboxic macroscopic growths along an acid mine drainage.</title>
        <authorList>
            <person name="Mendez-Garcia C."/>
            <person name="Mesa V."/>
            <person name="Sprenger R.R."/>
            <person name="Richter M."/>
            <person name="Diez M.S."/>
            <person name="Solano J."/>
            <person name="Bargiela R."/>
            <person name="Golyshina O.V."/>
            <person name="Manteca A."/>
            <person name="Ramos J.L."/>
            <person name="Gallego J.R."/>
            <person name="Llorente I."/>
            <person name="Martins Dos Santos V.A."/>
            <person name="Jensen O.N."/>
            <person name="Pelaez A.I."/>
            <person name="Sanchez J."/>
            <person name="Ferrer M."/>
        </authorList>
    </citation>
    <scope>NUCLEOTIDE SEQUENCE</scope>
</reference>
<dbReference type="EMBL" id="AUZZ01007034">
    <property type="protein sequence ID" value="EQD44039.1"/>
    <property type="molecule type" value="Genomic_DNA"/>
</dbReference>
<dbReference type="PROSITE" id="PS51832">
    <property type="entry name" value="HD_GYP"/>
    <property type="match status" value="1"/>
</dbReference>
<keyword evidence="2" id="KW-0378">Hydrolase</keyword>
<reference evidence="2" key="1">
    <citation type="submission" date="2013-08" db="EMBL/GenBank/DDBJ databases">
        <authorList>
            <person name="Mendez C."/>
            <person name="Richter M."/>
            <person name="Ferrer M."/>
            <person name="Sanchez J."/>
        </authorList>
    </citation>
    <scope>NUCLEOTIDE SEQUENCE</scope>
</reference>
<evidence type="ECO:0000313" key="2">
    <source>
        <dbReference type="EMBL" id="EQD44039.1"/>
    </source>
</evidence>
<name>T1ATL8_9ZZZZ</name>
<dbReference type="PANTHER" id="PTHR45228">
    <property type="entry name" value="CYCLIC DI-GMP PHOSPHODIESTERASE TM_0186-RELATED"/>
    <property type="match status" value="1"/>
</dbReference>